<evidence type="ECO:0000256" key="2">
    <source>
        <dbReference type="SAM" id="MobiDB-lite"/>
    </source>
</evidence>
<name>A0ABN9T9W7_9DINO</name>
<proteinExistence type="predicted"/>
<feature type="coiled-coil region" evidence="1">
    <location>
        <begin position="51"/>
        <end position="92"/>
    </location>
</feature>
<accession>A0ABN9T9W7</accession>
<evidence type="ECO:0000313" key="3">
    <source>
        <dbReference type="EMBL" id="CAK0841858.1"/>
    </source>
</evidence>
<comment type="caution">
    <text evidence="3">The sequence shown here is derived from an EMBL/GenBank/DDBJ whole genome shotgun (WGS) entry which is preliminary data.</text>
</comment>
<feature type="region of interest" description="Disordered" evidence="2">
    <location>
        <begin position="173"/>
        <end position="194"/>
    </location>
</feature>
<dbReference type="EMBL" id="CAUYUJ010014486">
    <property type="protein sequence ID" value="CAK0841858.1"/>
    <property type="molecule type" value="Genomic_DNA"/>
</dbReference>
<dbReference type="Proteomes" id="UP001189429">
    <property type="component" value="Unassembled WGS sequence"/>
</dbReference>
<evidence type="ECO:0000256" key="1">
    <source>
        <dbReference type="SAM" id="Coils"/>
    </source>
</evidence>
<organism evidence="3 4">
    <name type="scientific">Prorocentrum cordatum</name>
    <dbReference type="NCBI Taxonomy" id="2364126"/>
    <lineage>
        <taxon>Eukaryota</taxon>
        <taxon>Sar</taxon>
        <taxon>Alveolata</taxon>
        <taxon>Dinophyceae</taxon>
        <taxon>Prorocentrales</taxon>
        <taxon>Prorocentraceae</taxon>
        <taxon>Prorocentrum</taxon>
    </lineage>
</organism>
<gene>
    <name evidence="3" type="ORF">PCOR1329_LOCUS36935</name>
</gene>
<evidence type="ECO:0000313" key="4">
    <source>
        <dbReference type="Proteomes" id="UP001189429"/>
    </source>
</evidence>
<protein>
    <submittedName>
        <fullName evidence="3">Uncharacterized protein</fullName>
    </submittedName>
</protein>
<reference evidence="3" key="1">
    <citation type="submission" date="2023-10" db="EMBL/GenBank/DDBJ databases">
        <authorList>
            <person name="Chen Y."/>
            <person name="Shah S."/>
            <person name="Dougan E. K."/>
            <person name="Thang M."/>
            <person name="Chan C."/>
        </authorList>
    </citation>
    <scope>NUCLEOTIDE SEQUENCE [LARGE SCALE GENOMIC DNA]</scope>
</reference>
<feature type="compositionally biased region" description="Acidic residues" evidence="2">
    <location>
        <begin position="175"/>
        <end position="186"/>
    </location>
</feature>
<sequence>MSWGRLQHVDITGCMAAGVLGQELVDMLPYHKGCCLEAANTGLADEHVVRLRNLAGQTEQARARVVEAERQCQAACNEYLAMQDALEDLANEQCEQQVPPAPPLPLHHPKRWRKGVDTPARNEYASFRSANVSGLKREDDGSWSMLGRSGASIALSTDEFAALDEQRRNMLAGEGYEEGEREDEESADARPGGSAGCQALLSEVQSFQNLVGFMVWNGAKALADDVQAARRKREEWESLWAKRIELQRKLGHASKSVYDASDRPARVASGQLIAHFTHLCLGGALTGDDVVEPSQAFWFKAHQRNAPPSAMARTGLAHCSCFWTGCYRCSCWERVWQGQHAARTEKL</sequence>
<keyword evidence="1" id="KW-0175">Coiled coil</keyword>
<keyword evidence="4" id="KW-1185">Reference proteome</keyword>